<evidence type="ECO:0000313" key="2">
    <source>
        <dbReference type="Proteomes" id="UP001497512"/>
    </source>
</evidence>
<proteinExistence type="predicted"/>
<name>A0ABP0UKI4_9BRYO</name>
<evidence type="ECO:0000313" key="1">
    <source>
        <dbReference type="EMBL" id="CAK9223471.1"/>
    </source>
</evidence>
<dbReference type="EMBL" id="OZ019896">
    <property type="protein sequence ID" value="CAK9223471.1"/>
    <property type="molecule type" value="Genomic_DNA"/>
</dbReference>
<keyword evidence="2" id="KW-1185">Reference proteome</keyword>
<reference evidence="1" key="1">
    <citation type="submission" date="2024-02" db="EMBL/GenBank/DDBJ databases">
        <authorList>
            <consortium name="ELIXIR-Norway"/>
            <consortium name="Elixir Norway"/>
        </authorList>
    </citation>
    <scope>NUCLEOTIDE SEQUENCE</scope>
</reference>
<accession>A0ABP0UKI4</accession>
<dbReference type="Proteomes" id="UP001497512">
    <property type="component" value="Chromosome 4"/>
</dbReference>
<gene>
    <name evidence="1" type="ORF">CSSPTR1EN2_LOCUS16848</name>
</gene>
<sequence length="127" mass="13812">MSTDNGDLMEATQNTVAINLLSLLYISYSMFQAPPSLEYSGNSIDNNVCHLVSSSGLSHAGSLEIGLMQVGVPCEKTQDLFPDGIQRGYQSGEAIYSPLAKSTSNAHLFSRNKLGRHPNLSEYKHFS</sequence>
<protein>
    <submittedName>
        <fullName evidence="1">Uncharacterized protein</fullName>
    </submittedName>
</protein>
<organism evidence="1 2">
    <name type="scientific">Sphagnum troendelagicum</name>
    <dbReference type="NCBI Taxonomy" id="128251"/>
    <lineage>
        <taxon>Eukaryota</taxon>
        <taxon>Viridiplantae</taxon>
        <taxon>Streptophyta</taxon>
        <taxon>Embryophyta</taxon>
        <taxon>Bryophyta</taxon>
        <taxon>Sphagnophytina</taxon>
        <taxon>Sphagnopsida</taxon>
        <taxon>Sphagnales</taxon>
        <taxon>Sphagnaceae</taxon>
        <taxon>Sphagnum</taxon>
    </lineage>
</organism>